<evidence type="ECO:0008006" key="4">
    <source>
        <dbReference type="Google" id="ProtNLM"/>
    </source>
</evidence>
<accession>A0ABP8QT87</accession>
<protein>
    <recommendedName>
        <fullName evidence="4">Transposase</fullName>
    </recommendedName>
</protein>
<evidence type="ECO:0000256" key="1">
    <source>
        <dbReference type="SAM" id="MobiDB-lite"/>
    </source>
</evidence>
<gene>
    <name evidence="2" type="ORF">GCM10023191_073970</name>
</gene>
<name>A0ABP8QT87_9ACTN</name>
<comment type="caution">
    <text evidence="2">The sequence shown here is derived from an EMBL/GenBank/DDBJ whole genome shotgun (WGS) entry which is preliminary data.</text>
</comment>
<sequence length="69" mass="7589">MDSAVRVASIDQARKASKRKTPGLTESERQLLLAEVAKISAELGELQAWAAEITRRVTNHADERADRTA</sequence>
<evidence type="ECO:0000313" key="3">
    <source>
        <dbReference type="Proteomes" id="UP001500503"/>
    </source>
</evidence>
<reference evidence="3" key="1">
    <citation type="journal article" date="2019" name="Int. J. Syst. Evol. Microbiol.">
        <title>The Global Catalogue of Microorganisms (GCM) 10K type strain sequencing project: providing services to taxonomists for standard genome sequencing and annotation.</title>
        <authorList>
            <consortium name="The Broad Institute Genomics Platform"/>
            <consortium name="The Broad Institute Genome Sequencing Center for Infectious Disease"/>
            <person name="Wu L."/>
            <person name="Ma J."/>
        </authorList>
    </citation>
    <scope>NUCLEOTIDE SEQUENCE [LARGE SCALE GENOMIC DNA]</scope>
    <source>
        <strain evidence="3">JCM 17933</strain>
    </source>
</reference>
<keyword evidence="3" id="KW-1185">Reference proteome</keyword>
<evidence type="ECO:0000313" key="2">
    <source>
        <dbReference type="EMBL" id="GAA4510808.1"/>
    </source>
</evidence>
<feature type="region of interest" description="Disordered" evidence="1">
    <location>
        <begin position="1"/>
        <end position="25"/>
    </location>
</feature>
<organism evidence="2 3">
    <name type="scientific">Actinoallomurus oryzae</name>
    <dbReference type="NCBI Taxonomy" id="502180"/>
    <lineage>
        <taxon>Bacteria</taxon>
        <taxon>Bacillati</taxon>
        <taxon>Actinomycetota</taxon>
        <taxon>Actinomycetes</taxon>
        <taxon>Streptosporangiales</taxon>
        <taxon>Thermomonosporaceae</taxon>
        <taxon>Actinoallomurus</taxon>
    </lineage>
</organism>
<dbReference type="Proteomes" id="UP001500503">
    <property type="component" value="Unassembled WGS sequence"/>
</dbReference>
<proteinExistence type="predicted"/>
<dbReference type="RefSeq" id="WP_345471941.1">
    <property type="nucleotide sequence ID" value="NZ_BAABHF010000046.1"/>
</dbReference>
<dbReference type="EMBL" id="BAABHF010000046">
    <property type="protein sequence ID" value="GAA4510808.1"/>
    <property type="molecule type" value="Genomic_DNA"/>
</dbReference>